<feature type="signal peptide" evidence="10">
    <location>
        <begin position="1"/>
        <end position="23"/>
    </location>
</feature>
<comment type="cofactor">
    <cofactor evidence="9">
        <name>FMN</name>
        <dbReference type="ChEBI" id="CHEBI:58210"/>
    </cofactor>
</comment>
<comment type="subcellular location">
    <subcellularLocation>
        <location evidence="9">Cell inner membrane</location>
        <topology evidence="9">Single-pass membrane protein</topology>
    </subcellularLocation>
</comment>
<dbReference type="PANTHER" id="PTHR36118">
    <property type="entry name" value="ION-TRANSLOCATING OXIDOREDUCTASE COMPLEX SUBUNIT G"/>
    <property type="match status" value="1"/>
</dbReference>
<evidence type="ECO:0000313" key="12">
    <source>
        <dbReference type="EMBL" id="CED71007.1"/>
    </source>
</evidence>
<comment type="function">
    <text evidence="9">Part of a membrane-bound complex that couples electron transfer with translocation of ions across the membrane.</text>
</comment>
<keyword evidence="7 9" id="KW-0249">Electron transport</keyword>
<evidence type="ECO:0000256" key="6">
    <source>
        <dbReference type="ARBA" id="ARBA00022967"/>
    </source>
</evidence>
<dbReference type="PANTHER" id="PTHR36118:SF1">
    <property type="entry name" value="ION-TRANSLOCATING OXIDOREDUCTASE COMPLEX SUBUNIT G"/>
    <property type="match status" value="1"/>
</dbReference>
<protein>
    <recommendedName>
        <fullName evidence="9">Ion-translocating oxidoreductase complex subunit G</fullName>
        <ecNumber evidence="9">7.-.-.-</ecNumber>
    </recommendedName>
    <alternativeName>
        <fullName evidence="9">Rnf electron transport complex subunit G</fullName>
    </alternativeName>
</protein>
<feature type="chain" id="PRO_5001857775" description="Ion-translocating oxidoreductase complex subunit G" evidence="10">
    <location>
        <begin position="24"/>
        <end position="210"/>
    </location>
</feature>
<dbReference type="OrthoDB" id="9784165at2"/>
<evidence type="ECO:0000313" key="13">
    <source>
        <dbReference type="Proteomes" id="UP000032427"/>
    </source>
</evidence>
<keyword evidence="2 9" id="KW-0597">Phosphoprotein</keyword>
<evidence type="ECO:0000256" key="8">
    <source>
        <dbReference type="ARBA" id="ARBA00022989"/>
    </source>
</evidence>
<evidence type="ECO:0000256" key="2">
    <source>
        <dbReference type="ARBA" id="ARBA00022553"/>
    </source>
</evidence>
<dbReference type="GO" id="GO:0005886">
    <property type="term" value="C:plasma membrane"/>
    <property type="evidence" value="ECO:0007669"/>
    <property type="project" value="UniProtKB-SubCell"/>
</dbReference>
<dbReference type="HOGENOM" id="CLU_077882_1_0_6"/>
<evidence type="ECO:0000256" key="9">
    <source>
        <dbReference type="HAMAP-Rule" id="MF_00479"/>
    </source>
</evidence>
<evidence type="ECO:0000259" key="11">
    <source>
        <dbReference type="SMART" id="SM00900"/>
    </source>
</evidence>
<dbReference type="NCBIfam" id="TIGR01947">
    <property type="entry name" value="rnfG"/>
    <property type="match status" value="1"/>
</dbReference>
<proteinExistence type="inferred from homology"/>
<feature type="modified residue" description="FMN phosphoryl threonine" evidence="9">
    <location>
        <position position="176"/>
    </location>
</feature>
<keyword evidence="3 9" id="KW-0285">Flavoprotein</keyword>
<dbReference type="GO" id="GO:0010181">
    <property type="term" value="F:FMN binding"/>
    <property type="evidence" value="ECO:0007669"/>
    <property type="project" value="InterPro"/>
</dbReference>
<gene>
    <name evidence="9 12" type="primary">rnfG</name>
    <name evidence="12" type="ORF">AWOD_I_0914</name>
</gene>
<dbReference type="NCBIfam" id="NF002519">
    <property type="entry name" value="PRK01908.1"/>
    <property type="match status" value="1"/>
</dbReference>
<accession>A0A090IL28</accession>
<dbReference type="InterPro" id="IPR007329">
    <property type="entry name" value="FMN-bd"/>
</dbReference>
<keyword evidence="10" id="KW-0732">Signal</keyword>
<dbReference type="GeneID" id="28540482"/>
<keyword evidence="4 9" id="KW-0288">FMN</keyword>
<dbReference type="SMART" id="SM00900">
    <property type="entry name" value="FMN_bind"/>
    <property type="match status" value="1"/>
</dbReference>
<keyword evidence="6 9" id="KW-1278">Translocase</keyword>
<dbReference type="EC" id="7.-.-.-" evidence="9"/>
<dbReference type="InterPro" id="IPR010209">
    <property type="entry name" value="Ion_transpt_RnfG/RsxG"/>
</dbReference>
<evidence type="ECO:0000256" key="4">
    <source>
        <dbReference type="ARBA" id="ARBA00022643"/>
    </source>
</evidence>
<evidence type="ECO:0000256" key="10">
    <source>
        <dbReference type="SAM" id="SignalP"/>
    </source>
</evidence>
<reference evidence="13" key="1">
    <citation type="submission" date="2014-09" db="EMBL/GenBank/DDBJ databases">
        <authorList>
            <person name="Hjerde E."/>
        </authorList>
    </citation>
    <scope>NUCLEOTIDE SEQUENCE [LARGE SCALE GENOMIC DNA]</scope>
    <source>
        <strain evidence="13">06/09/139</strain>
    </source>
</reference>
<keyword evidence="5 9" id="KW-0812">Transmembrane</keyword>
<organism evidence="12 13">
    <name type="scientific">Aliivibrio wodanis</name>
    <dbReference type="NCBI Taxonomy" id="80852"/>
    <lineage>
        <taxon>Bacteria</taxon>
        <taxon>Pseudomonadati</taxon>
        <taxon>Pseudomonadota</taxon>
        <taxon>Gammaproteobacteria</taxon>
        <taxon>Vibrionales</taxon>
        <taxon>Vibrionaceae</taxon>
        <taxon>Aliivibrio</taxon>
    </lineage>
</organism>
<keyword evidence="1 9" id="KW-0813">Transport</keyword>
<dbReference type="PIRSF" id="PIRSF006091">
    <property type="entry name" value="E_trnsport_RnfG"/>
    <property type="match status" value="1"/>
</dbReference>
<evidence type="ECO:0000256" key="3">
    <source>
        <dbReference type="ARBA" id="ARBA00022630"/>
    </source>
</evidence>
<keyword evidence="13" id="KW-1185">Reference proteome</keyword>
<comment type="subunit">
    <text evidence="9">The complex is composed of six subunits: RnfA, RnfB, RnfC, RnfD, RnfE and RnfG.</text>
</comment>
<feature type="domain" description="FMN-binding" evidence="11">
    <location>
        <begin position="101"/>
        <end position="193"/>
    </location>
</feature>
<keyword evidence="9" id="KW-0997">Cell inner membrane</keyword>
<dbReference type="KEGG" id="awd:AWOD_I_0914"/>
<evidence type="ECO:0000256" key="1">
    <source>
        <dbReference type="ARBA" id="ARBA00022448"/>
    </source>
</evidence>
<keyword evidence="8 9" id="KW-1133">Transmembrane helix</keyword>
<comment type="similarity">
    <text evidence="9">Belongs to the RnfG family.</text>
</comment>
<dbReference type="EMBL" id="LN554846">
    <property type="protein sequence ID" value="CED71007.1"/>
    <property type="molecule type" value="Genomic_DNA"/>
</dbReference>
<dbReference type="PATRIC" id="fig|80852.17.peg.927"/>
<keyword evidence="9" id="KW-0472">Membrane</keyword>
<dbReference type="GO" id="GO:0009055">
    <property type="term" value="F:electron transfer activity"/>
    <property type="evidence" value="ECO:0007669"/>
    <property type="project" value="InterPro"/>
</dbReference>
<name>A0A090IL28_9GAMM</name>
<dbReference type="GO" id="GO:0022900">
    <property type="term" value="P:electron transport chain"/>
    <property type="evidence" value="ECO:0007669"/>
    <property type="project" value="UniProtKB-UniRule"/>
</dbReference>
<keyword evidence="9" id="KW-1003">Cell membrane</keyword>
<evidence type="ECO:0000256" key="7">
    <source>
        <dbReference type="ARBA" id="ARBA00022982"/>
    </source>
</evidence>
<sequence length="210" mass="22881">MLKTMKKSSLVLALFAVASTALVTITFALTKDQIAYQQQQQLLTTLNQVVPRSLHDNELYKACTLVSNSDALGTEQPMPIYLASLNDKHSGAAIEAIAPDGYSGAIKVIVGVDANSMVTGVRVLSHQETPGLGDKIDTRITRWVDSFLGKSVDNLEDKSWAVQKDGGQFDQFTGATITPRAVVKAVKKAVWFYKTHQDELQTLPLNCEAN</sequence>
<dbReference type="HAMAP" id="MF_00479">
    <property type="entry name" value="RsxG_RnfG"/>
    <property type="match status" value="1"/>
</dbReference>
<dbReference type="STRING" id="80852.AWOD_I_0914"/>
<dbReference type="AlphaFoldDB" id="A0A090IL28"/>
<dbReference type="Proteomes" id="UP000032427">
    <property type="component" value="Chromosome 1"/>
</dbReference>
<evidence type="ECO:0000256" key="5">
    <source>
        <dbReference type="ARBA" id="ARBA00022692"/>
    </source>
</evidence>
<dbReference type="Pfam" id="PF04205">
    <property type="entry name" value="FMN_bind"/>
    <property type="match status" value="1"/>
</dbReference>